<organism evidence="1 2">
    <name type="scientific">Lecanosticta acicola</name>
    <dbReference type="NCBI Taxonomy" id="111012"/>
    <lineage>
        <taxon>Eukaryota</taxon>
        <taxon>Fungi</taxon>
        <taxon>Dikarya</taxon>
        <taxon>Ascomycota</taxon>
        <taxon>Pezizomycotina</taxon>
        <taxon>Dothideomycetes</taxon>
        <taxon>Dothideomycetidae</taxon>
        <taxon>Mycosphaerellales</taxon>
        <taxon>Mycosphaerellaceae</taxon>
        <taxon>Lecanosticta</taxon>
    </lineage>
</organism>
<dbReference type="Proteomes" id="UP001296104">
    <property type="component" value="Unassembled WGS sequence"/>
</dbReference>
<gene>
    <name evidence="1" type="ORF">LECACI_7A009700</name>
</gene>
<comment type="caution">
    <text evidence="1">The sequence shown here is derived from an EMBL/GenBank/DDBJ whole genome shotgun (WGS) entry which is preliminary data.</text>
</comment>
<reference evidence="1" key="1">
    <citation type="submission" date="2023-11" db="EMBL/GenBank/DDBJ databases">
        <authorList>
            <person name="Alioto T."/>
            <person name="Alioto T."/>
            <person name="Gomez Garrido J."/>
        </authorList>
    </citation>
    <scope>NUCLEOTIDE SEQUENCE</scope>
</reference>
<accession>A0AAI8Z8S3</accession>
<protein>
    <submittedName>
        <fullName evidence="1">Uncharacterized protein</fullName>
    </submittedName>
</protein>
<dbReference type="EMBL" id="CAVMBE010000122">
    <property type="protein sequence ID" value="CAK4034542.1"/>
    <property type="molecule type" value="Genomic_DNA"/>
</dbReference>
<keyword evidence="2" id="KW-1185">Reference proteome</keyword>
<sequence>MDFPTLRTSEAKDLAKYLRDAASHSTTKGITNTLLKGIDSGALPPRVFGIWLTASNDPDVVNDGVRQDFSRYVRLAAISHCKRWLRTSRAELAWTALGGTAGILEFLNGASVNDVKCFCRSIYKTGSSTYAREQRQRYVEELFKALDSQLCPDSEVKTNDQRPLAQYHHKLLGACCPDFALTFWSQHWTRLDRDASIYVFSALPSAARLQCLDVIAKEPESPKAKDNLRRLLQLDIGGRSSTFDNSVPSHLLFLMDVLRKICQDADLIGLDHGIIHSTVIGPLFQRLRRRKSDAETVGEAVRLFVDYRWHLVSKGKDLASLPEKYVLYTIVHRWARYPDALQVSLERILNTAPFSHQPNEKTAEDLLRLVSMQRRYEFLRLLMKRTNTAADIDIDEDLTHIPFRWSPGLLLLLPRQKARQLLERLIQLKPNDTYGNWRPNGHELSKQHDGDPTCLLLLLSRGDDDGLRMASTAVEEIKEKAYKARQQELRAALVQRTLDCAVASGSLDFYRDALIWTRRYIKDPLTSMKIYAARSLCTDEGIELLCGFSSAWGDLGSSTAEQVCRDVHKANRICEDLVETARMALNDPGFQAYHWKDAMTLLDEVVQKRINSLHRLQKKTGLDESSLFDIVWQPTIDTVFKLESIGLLESSSELGLDDPEGILSSLCRLPHMSESTLKFLDTLARLRNGMWVEHRQKRHPETMTLPENFPRGLAIQHLNSCDFKDEFDFYDLPFLRERAKQIVFIDSHHALLPLSKFEDVKDSVDVFMDNWATAARAYLYTHPKSERYERAVEVWKHATGPLSRPRMSSLEAAQFWQHVWQNNSPFQEMKGPWNTRNLFEQAPEPRLPEMEDEDQPIEWHPDPEGRRTGLKTRALEVTVLDAMLAQHGLNMEERLSKTASVYETVSTNLWQRHVKRYSKMSIKPATQEALIAASLLCVSEKTKCPGILSKPFPSTVHPRFPALYLDEEFLEQPDVKNSVYQAISALEWLSDQTPPQLLLELTRKVLGADNSDRRALALLRILTRCDRPQFALDIIQETILDQPQNSSWHRSLLRKGFLGFLPQATVKSFLESLSRSMIVKVQHSRSDGDGDGEGAPAVKVTTVKMLAQLLVDAMFVDLTTTAQILAEIFEGSRHIDIRVAVVEGLLHILATTEKDDLKVRVLDMLEQKVVPIMASLDERRPLTEDEWREFERTDFAEMPEVYMERSPRELPPLLSAVCAAAMDEKKHREWVRRVLATKVLYPTLEESIRNNQRWLKGFFKHLGTSPIEFPACPVKPVLLSELLGNNGYCTKEVLDQYLRVFAANCEPSPQLEALNKVISGDAKLQSSNAGQHWLSLWRKGPGNLWHNDKATPARLLQRKPHHDPHFPTVEYNHIQSVVLQQAHILLRTIKTPNYTSWTRFIGDLKPCDLATRPSETWAEHCRPVLERIIDEIDTLRSSKAWRENPHRKPAVLPDPLPQRVWLTFHGPPGEGGQSSSSSLAPIATRLSLLLQHLTSSSPERPTRLYHDSYRHLLQYTQTLRFRPEDLMLLALALHSKVTTTTTTTTTTPESTADFMHFDLAFRMLTWSASGSGSPPPAGGPRRVATLEMIRTWARSRDEDVRMLGLGLLYPPVVGGAGVHGKKPWYSGGE</sequence>
<proteinExistence type="predicted"/>
<evidence type="ECO:0000313" key="1">
    <source>
        <dbReference type="EMBL" id="CAK4034542.1"/>
    </source>
</evidence>
<name>A0AAI8Z8S3_9PEZI</name>
<evidence type="ECO:0000313" key="2">
    <source>
        <dbReference type="Proteomes" id="UP001296104"/>
    </source>
</evidence>